<protein>
    <recommendedName>
        <fullName evidence="1">Helix-turn-helix domain-containing protein</fullName>
    </recommendedName>
</protein>
<organism evidence="2 3">
    <name type="scientific">Candidatus Neomicrothrix parvicella RN1</name>
    <dbReference type="NCBI Taxonomy" id="1229780"/>
    <lineage>
        <taxon>Bacteria</taxon>
        <taxon>Bacillati</taxon>
        <taxon>Actinomycetota</taxon>
        <taxon>Acidimicrobiia</taxon>
        <taxon>Acidimicrobiales</taxon>
        <taxon>Microthrixaceae</taxon>
        <taxon>Candidatus Neomicrothrix</taxon>
    </lineage>
</organism>
<dbReference type="STRING" id="1229780.BN381_110092"/>
<evidence type="ECO:0000313" key="3">
    <source>
        <dbReference type="Proteomes" id="UP000018291"/>
    </source>
</evidence>
<dbReference type="Pfam" id="PF12728">
    <property type="entry name" value="HTH_17"/>
    <property type="match status" value="1"/>
</dbReference>
<gene>
    <name evidence="2" type="ORF">BN381_110092</name>
</gene>
<dbReference type="InterPro" id="IPR041657">
    <property type="entry name" value="HTH_17"/>
</dbReference>
<keyword evidence="3" id="KW-1185">Reference proteome</keyword>
<name>R4YZG4_9ACTN</name>
<feature type="domain" description="Helix-turn-helix" evidence="1">
    <location>
        <begin position="123"/>
        <end position="170"/>
    </location>
</feature>
<dbReference type="Proteomes" id="UP000018291">
    <property type="component" value="Unassembled WGS sequence"/>
</dbReference>
<dbReference type="EMBL" id="CANL01000003">
    <property type="protein sequence ID" value="CCM62426.1"/>
    <property type="molecule type" value="Genomic_DNA"/>
</dbReference>
<comment type="caution">
    <text evidence="2">The sequence shown here is derived from an EMBL/GenBank/DDBJ whole genome shotgun (WGS) entry which is preliminary data.</text>
</comment>
<accession>R4YZG4</accession>
<proteinExistence type="predicted"/>
<dbReference type="AlphaFoldDB" id="R4YZG4"/>
<dbReference type="NCBIfam" id="TIGR01764">
    <property type="entry name" value="excise"/>
    <property type="match status" value="1"/>
</dbReference>
<dbReference type="InterPro" id="IPR010093">
    <property type="entry name" value="SinI_DNA-bd"/>
</dbReference>
<evidence type="ECO:0000259" key="1">
    <source>
        <dbReference type="Pfam" id="PF12728"/>
    </source>
</evidence>
<evidence type="ECO:0000313" key="2">
    <source>
        <dbReference type="EMBL" id="CCM62426.1"/>
    </source>
</evidence>
<dbReference type="GO" id="GO:0003677">
    <property type="term" value="F:DNA binding"/>
    <property type="evidence" value="ECO:0007669"/>
    <property type="project" value="InterPro"/>
</dbReference>
<dbReference type="HOGENOM" id="CLU_106726_1_0_11"/>
<reference evidence="2 3" key="1">
    <citation type="journal article" date="2013" name="ISME J.">
        <title>Metabolic model for the filamentous 'Candidatus Microthrix parvicella' based on genomic and metagenomic analyses.</title>
        <authorList>
            <person name="Jon McIlroy S."/>
            <person name="Kristiansen R."/>
            <person name="Albertsen M."/>
            <person name="Michael Karst S."/>
            <person name="Rossetti S."/>
            <person name="Lund Nielsen J."/>
            <person name="Tandoi V."/>
            <person name="James Seviour R."/>
            <person name="Nielsen P.H."/>
        </authorList>
    </citation>
    <scope>NUCLEOTIDE SEQUENCE [LARGE SCALE GENOMIC DNA]</scope>
    <source>
        <strain evidence="2 3">RN1</strain>
    </source>
</reference>
<sequence>MAVAVAANRGNIGVAAVDGPTNENTPVWLSTPAKEDTMPPSTLLRSNLDIPDETTSAEAAEAVDLLDRFQRTHPGDIGTVRLVADNSDLSVTIPGSALSHLVELLAHIANGNAVTIAPVHAELTTQQAADMLVVSRPYLIGLLEDGQIPHRRVGNRRRIRLTDLLAYMREDDRKRAEAAAELTAEAQRLNLDDE</sequence>
<dbReference type="eggNOG" id="COG3311">
    <property type="taxonomic scope" value="Bacteria"/>
</dbReference>